<dbReference type="GO" id="GO:0005768">
    <property type="term" value="C:endosome"/>
    <property type="evidence" value="ECO:0007669"/>
    <property type="project" value="UniProtKB-SubCell"/>
</dbReference>
<feature type="compositionally biased region" description="Basic and acidic residues" evidence="5">
    <location>
        <begin position="488"/>
        <end position="499"/>
    </location>
</feature>
<evidence type="ECO:0000256" key="2">
    <source>
        <dbReference type="ARBA" id="ARBA00022553"/>
    </source>
</evidence>
<dbReference type="SMART" id="SM00033">
    <property type="entry name" value="CH"/>
    <property type="match status" value="1"/>
</dbReference>
<accession>A0A671M525</accession>
<organism evidence="8 9">
    <name type="scientific">Sinocyclocheilus anshuiensis</name>
    <dbReference type="NCBI Taxonomy" id="1608454"/>
    <lineage>
        <taxon>Eukaryota</taxon>
        <taxon>Metazoa</taxon>
        <taxon>Chordata</taxon>
        <taxon>Craniata</taxon>
        <taxon>Vertebrata</taxon>
        <taxon>Euteleostomi</taxon>
        <taxon>Actinopterygii</taxon>
        <taxon>Neopterygii</taxon>
        <taxon>Teleostei</taxon>
        <taxon>Ostariophysi</taxon>
        <taxon>Cypriniformes</taxon>
        <taxon>Cyprinidae</taxon>
        <taxon>Cyprininae</taxon>
        <taxon>Sinocyclocheilus</taxon>
    </lineage>
</organism>
<feature type="region of interest" description="Disordered" evidence="5">
    <location>
        <begin position="557"/>
        <end position="590"/>
    </location>
</feature>
<feature type="region of interest" description="Disordered" evidence="5">
    <location>
        <begin position="774"/>
        <end position="894"/>
    </location>
</feature>
<dbReference type="PROSITE" id="PS50021">
    <property type="entry name" value="CH"/>
    <property type="match status" value="1"/>
</dbReference>
<dbReference type="PROSITE" id="PS51848">
    <property type="entry name" value="BMERB"/>
    <property type="match status" value="1"/>
</dbReference>
<reference evidence="8" key="1">
    <citation type="submission" date="2025-08" db="UniProtKB">
        <authorList>
            <consortium name="Ensembl"/>
        </authorList>
    </citation>
    <scope>IDENTIFICATION</scope>
</reference>
<dbReference type="InterPro" id="IPR036872">
    <property type="entry name" value="CH_dom_sf"/>
</dbReference>
<comment type="subcellular location">
    <subcellularLocation>
        <location evidence="1">Endosome</location>
    </subcellularLocation>
</comment>
<evidence type="ECO:0000256" key="5">
    <source>
        <dbReference type="SAM" id="MobiDB-lite"/>
    </source>
</evidence>
<feature type="domain" description="Calponin-homology (CH)" evidence="6">
    <location>
        <begin position="623"/>
        <end position="728"/>
    </location>
</feature>
<dbReference type="AlphaFoldDB" id="A0A671M525"/>
<feature type="region of interest" description="Disordered" evidence="5">
    <location>
        <begin position="279"/>
        <end position="313"/>
    </location>
</feature>
<evidence type="ECO:0000313" key="9">
    <source>
        <dbReference type="Proteomes" id="UP000472260"/>
    </source>
</evidence>
<name>A0A671M525_9TELE</name>
<dbReference type="InterPro" id="IPR022735">
    <property type="entry name" value="bMERB_dom"/>
</dbReference>
<keyword evidence="9" id="KW-1185">Reference proteome</keyword>
<dbReference type="Pfam" id="PF00307">
    <property type="entry name" value="CH"/>
    <property type="match status" value="1"/>
</dbReference>
<evidence type="ECO:0000259" key="7">
    <source>
        <dbReference type="PROSITE" id="PS51848"/>
    </source>
</evidence>
<evidence type="ECO:0000256" key="1">
    <source>
        <dbReference type="ARBA" id="ARBA00004177"/>
    </source>
</evidence>
<feature type="compositionally biased region" description="Low complexity" evidence="5">
    <location>
        <begin position="163"/>
        <end position="179"/>
    </location>
</feature>
<dbReference type="PANTHER" id="PTHR23167">
    <property type="entry name" value="CALPONIN HOMOLOGY DOMAIN-CONTAINING PROTEIN DDB_G0272472-RELATED"/>
    <property type="match status" value="1"/>
</dbReference>
<dbReference type="Pfam" id="PF12130">
    <property type="entry name" value="bMERB_dom"/>
    <property type="match status" value="1"/>
</dbReference>
<evidence type="ECO:0000256" key="4">
    <source>
        <dbReference type="ARBA" id="ARBA00023054"/>
    </source>
</evidence>
<feature type="compositionally biased region" description="Low complexity" evidence="5">
    <location>
        <begin position="560"/>
        <end position="577"/>
    </location>
</feature>
<dbReference type="SUPFAM" id="SSF47576">
    <property type="entry name" value="Calponin-homology domain, CH-domain"/>
    <property type="match status" value="1"/>
</dbReference>
<feature type="region of interest" description="Disordered" evidence="5">
    <location>
        <begin position="163"/>
        <end position="187"/>
    </location>
</feature>
<dbReference type="Gene3D" id="1.10.418.10">
    <property type="entry name" value="Calponin-like domain"/>
    <property type="match status" value="1"/>
</dbReference>
<feature type="compositionally biased region" description="Polar residues" evidence="5">
    <location>
        <begin position="283"/>
        <end position="297"/>
    </location>
</feature>
<dbReference type="InterPro" id="IPR001715">
    <property type="entry name" value="CH_dom"/>
</dbReference>
<evidence type="ECO:0000313" key="8">
    <source>
        <dbReference type="Ensembl" id="ENSSANP00000026858.1"/>
    </source>
</evidence>
<dbReference type="PANTHER" id="PTHR23167:SF91">
    <property type="entry name" value="EH DOMAIN-BINDING PROTEIN 1-LIKE PROTEIN 1"/>
    <property type="match status" value="1"/>
</dbReference>
<gene>
    <name evidence="8" type="primary">LOC107679270</name>
</gene>
<keyword evidence="2" id="KW-0597">Phosphoprotein</keyword>
<feature type="compositionally biased region" description="Basic and acidic residues" evidence="5">
    <location>
        <begin position="827"/>
        <end position="853"/>
    </location>
</feature>
<dbReference type="Proteomes" id="UP000472260">
    <property type="component" value="Unassembled WGS sequence"/>
</dbReference>
<protein>
    <submittedName>
        <fullName evidence="8">Uncharacterized LOC107679270</fullName>
    </submittedName>
</protein>
<feature type="domain" description="BMERB" evidence="7">
    <location>
        <begin position="878"/>
        <end position="1035"/>
    </location>
</feature>
<dbReference type="Ensembl" id="ENSSANT00000028592.1">
    <property type="protein sequence ID" value="ENSSANP00000026858.1"/>
    <property type="gene ID" value="ENSSANG00000013781.1"/>
</dbReference>
<dbReference type="InterPro" id="IPR050540">
    <property type="entry name" value="F-actin_Monoox_Mical"/>
</dbReference>
<reference evidence="8" key="2">
    <citation type="submission" date="2025-09" db="UniProtKB">
        <authorList>
            <consortium name="Ensembl"/>
        </authorList>
    </citation>
    <scope>IDENTIFICATION</scope>
</reference>
<sequence length="1054" mass="114653">MQSLASLMSLKQSDIGNLEDFNDSDEEEDKRMCAAVKMATAVIAPLPPARRIHDKAWRPAVDTGPSDTAHSEPERMSCSFITPNVPLQYRPLSYSALDPSAPPLSTSYIQPPRAAGSVPQTRPSPYAFTVPAFTRAHPPALPKIFQPPTGSVAVSVTQRPSGGLARSELLESSRSAEGGAVPHQRPLSFLPGISTPFSLSSAQSSSSPQQTPLPDITQKAIHSAARSRTWRPHSFPSSHSSPCDFDPYSFEFGSSPHGPMPVPAPRPSKIYRASLAEPGSALTKPTSMPSATETASWQKEWRPPKLHPTLCPAPLTSAEHINQQHHPASVTSSPPAQTSPLMYVPLPAMSSSRVLPQPMDTSTITLNPAVTSPSVAPSSEMPSVQSVSTSCSQTLSAAIRSPAAASLVSPSIAPAASFSSQSIPYPCVSTLLSSPHLTVSDAPLSSIPDVSPVVNASVVAESEQHRQLSVLAEEECPNTVSSADEDADVKPTDVHQTYEPHPRRAGVISIANQRPNSSMDKQQPVFGLEVLRPAKGQAAAEDSSSLPVPMPRVKKRLSASFPEDVSIPSSSSASQSEVSEKPNNEPTVPVCNKRRAAADAIDLQGSSTAHTSPTSETEIATLVNSSQSLLEWCQKVTQGCKGVRISNFSTSWRNGLAFCAILHHFHPDKVNYEMLDPYDIKRNNKKAFDGFAELGISRLIEPSDMVLLAVPDRLIVMTYLNQIRTYFTGQELSVIQIEKNSSESSYAVGEKREEADPEAAVRYCAERLQSSGITLETNGSFPEKEVKGGAGVLVPPPRTKRVQGPSQAGGSGATQPPVAPPRKAFSHLKDADLVKNRRSKLRGESLDEPEPHEQQSGTEAASVQAESEAAKGGSESQNVENVEEATAGGNQDGSQYVHSEMQALEAEQKQIDRRADIVERKLRRLLESGSDRVEEETLIQEWFTLVNKKNALIRRQDHLQSLQEEQDLEKRFELLKKELQDLMAVEEWKKTQAHKTREQLLLQELVSLVNQRDELVHDIDAKEKGALEEDERLERGLEMRRRKYGSRKEKCVLQ</sequence>
<feature type="region of interest" description="Disordered" evidence="5">
    <location>
        <begin position="474"/>
        <end position="499"/>
    </location>
</feature>
<evidence type="ECO:0000259" key="6">
    <source>
        <dbReference type="PROSITE" id="PS50021"/>
    </source>
</evidence>
<dbReference type="FunFam" id="1.10.418.10:FF:000023">
    <property type="entry name" value="EH domain-binding protein 1 isoform X1"/>
    <property type="match status" value="1"/>
</dbReference>
<evidence type="ECO:0000256" key="3">
    <source>
        <dbReference type="ARBA" id="ARBA00022753"/>
    </source>
</evidence>
<keyword evidence="4" id="KW-0175">Coiled coil</keyword>
<proteinExistence type="predicted"/>
<keyword evidence="3" id="KW-0967">Endosome</keyword>
<dbReference type="SMART" id="SM01203">
    <property type="entry name" value="DUF3585"/>
    <property type="match status" value="1"/>
</dbReference>